<evidence type="ECO:0000259" key="7">
    <source>
        <dbReference type="Pfam" id="PF14322"/>
    </source>
</evidence>
<dbReference type="EMBL" id="JAKLTR010000012">
    <property type="protein sequence ID" value="MCG2616224.1"/>
    <property type="molecule type" value="Genomic_DNA"/>
</dbReference>
<dbReference type="Gene3D" id="1.25.40.390">
    <property type="match status" value="1"/>
</dbReference>
<keyword evidence="4" id="KW-0472">Membrane</keyword>
<keyword evidence="5" id="KW-0998">Cell outer membrane</keyword>
<keyword evidence="3" id="KW-0732">Signal</keyword>
<dbReference type="InterPro" id="IPR012944">
    <property type="entry name" value="SusD_RagB_dom"/>
</dbReference>
<dbReference type="InterPro" id="IPR011990">
    <property type="entry name" value="TPR-like_helical_dom_sf"/>
</dbReference>
<dbReference type="Pfam" id="PF14322">
    <property type="entry name" value="SusD-like_3"/>
    <property type="match status" value="1"/>
</dbReference>
<protein>
    <submittedName>
        <fullName evidence="8">RagB/SusD family nutrient uptake outer membrane protein</fullName>
    </submittedName>
</protein>
<dbReference type="Proteomes" id="UP001165367">
    <property type="component" value="Unassembled WGS sequence"/>
</dbReference>
<evidence type="ECO:0000313" key="9">
    <source>
        <dbReference type="Proteomes" id="UP001165367"/>
    </source>
</evidence>
<evidence type="ECO:0000256" key="2">
    <source>
        <dbReference type="ARBA" id="ARBA00006275"/>
    </source>
</evidence>
<name>A0ABS9KVF9_9BACT</name>
<feature type="domain" description="SusD-like N-terminal" evidence="7">
    <location>
        <begin position="71"/>
        <end position="222"/>
    </location>
</feature>
<proteinExistence type="inferred from homology"/>
<dbReference type="PROSITE" id="PS51257">
    <property type="entry name" value="PROKAR_LIPOPROTEIN"/>
    <property type="match status" value="1"/>
</dbReference>
<reference evidence="8" key="1">
    <citation type="submission" date="2022-01" db="EMBL/GenBank/DDBJ databases">
        <authorList>
            <person name="Jo J.-H."/>
            <person name="Im W.-T."/>
        </authorList>
    </citation>
    <scope>NUCLEOTIDE SEQUENCE</scope>
    <source>
        <strain evidence="8">NA20</strain>
    </source>
</reference>
<evidence type="ECO:0000313" key="8">
    <source>
        <dbReference type="EMBL" id="MCG2616224.1"/>
    </source>
</evidence>
<gene>
    <name evidence="8" type="ORF">LZZ85_18140</name>
</gene>
<dbReference type="InterPro" id="IPR033985">
    <property type="entry name" value="SusD-like_N"/>
</dbReference>
<evidence type="ECO:0000256" key="4">
    <source>
        <dbReference type="ARBA" id="ARBA00023136"/>
    </source>
</evidence>
<dbReference type="Pfam" id="PF07980">
    <property type="entry name" value="SusD_RagB"/>
    <property type="match status" value="1"/>
</dbReference>
<dbReference type="RefSeq" id="WP_237874761.1">
    <property type="nucleotide sequence ID" value="NZ_JAKLTR010000012.1"/>
</dbReference>
<comment type="subcellular location">
    <subcellularLocation>
        <location evidence="1">Cell outer membrane</location>
    </subcellularLocation>
</comment>
<evidence type="ECO:0000256" key="1">
    <source>
        <dbReference type="ARBA" id="ARBA00004442"/>
    </source>
</evidence>
<feature type="domain" description="RagB/SusD" evidence="6">
    <location>
        <begin position="433"/>
        <end position="594"/>
    </location>
</feature>
<sequence>MKYRNYRYIIVVLAIVIFSGTGCKKVLEEQPRTFFAPSFFTTADGLQGGVAGIYSSFRGLWGTQIFTQLFNTGTDESKRGSAADVVWWFTYNNASIKSNTDDYLGFWNTLYIDINTANGILQYGADANVPPATKTQLLAEAKFLRGFCYYYLVTTFGAVPLHTTFNTSASTADSRAPIADVYAQIIKDFTESSVDLPNTPAAGTGKPATKATALYLLAKTYLWRGWSDAAQATDFQNAYTTAKGVIDNKTTYGLDLLPYFPDVFREGNEYSREVMFVIDHTRDLKYGQNNAPGSGGGGAGANQSNFFWRPTYTNINANYPATGGANMTVRDPANGRPYQRIRPNSRYIYDVAFANRETDSRYDGTFQTAWLSNSVANSVRGTTGATTPRGTLINQVDTSIWMADRVITPAQRAAFKGVIFEPEHLPGVTVPFTTAFYPSVRKFDDSTRIDMNDYSDRPYIMFRFSDLYLIAAEAAFKGGGTPQQAADMINVLRTRAALKANQTPAQYTANVLAQQVTPAQVTIDFILNERSRELFAEDTRWWDLSRTKKLVERVQLYNSEGAAGVQPYNMLRPIPQTQINLVTEGPAFPQNPGYF</sequence>
<dbReference type="SUPFAM" id="SSF48452">
    <property type="entry name" value="TPR-like"/>
    <property type="match status" value="1"/>
</dbReference>
<evidence type="ECO:0000256" key="5">
    <source>
        <dbReference type="ARBA" id="ARBA00023237"/>
    </source>
</evidence>
<comment type="caution">
    <text evidence="8">The sequence shown here is derived from an EMBL/GenBank/DDBJ whole genome shotgun (WGS) entry which is preliminary data.</text>
</comment>
<evidence type="ECO:0000259" key="6">
    <source>
        <dbReference type="Pfam" id="PF07980"/>
    </source>
</evidence>
<comment type="similarity">
    <text evidence="2">Belongs to the SusD family.</text>
</comment>
<organism evidence="8 9">
    <name type="scientific">Terrimonas ginsenosidimutans</name>
    <dbReference type="NCBI Taxonomy" id="2908004"/>
    <lineage>
        <taxon>Bacteria</taxon>
        <taxon>Pseudomonadati</taxon>
        <taxon>Bacteroidota</taxon>
        <taxon>Chitinophagia</taxon>
        <taxon>Chitinophagales</taxon>
        <taxon>Chitinophagaceae</taxon>
        <taxon>Terrimonas</taxon>
    </lineage>
</organism>
<keyword evidence="9" id="KW-1185">Reference proteome</keyword>
<evidence type="ECO:0000256" key="3">
    <source>
        <dbReference type="ARBA" id="ARBA00022729"/>
    </source>
</evidence>
<accession>A0ABS9KVF9</accession>